<comment type="caution">
    <text evidence="1">The sequence shown here is derived from an EMBL/GenBank/DDBJ whole genome shotgun (WGS) entry which is preliminary data.</text>
</comment>
<sequence length="47" mass="5215">MQLLHTIPILKIENRNVPRSDCSSDSYPKCLDTSLNFSSLTSATFAV</sequence>
<evidence type="ECO:0000313" key="1">
    <source>
        <dbReference type="EMBL" id="MPC53184.1"/>
    </source>
</evidence>
<dbReference type="AlphaFoldDB" id="A0A5B7G9G8"/>
<organism evidence="1 2">
    <name type="scientific">Portunus trituberculatus</name>
    <name type="common">Swimming crab</name>
    <name type="synonym">Neptunus trituberculatus</name>
    <dbReference type="NCBI Taxonomy" id="210409"/>
    <lineage>
        <taxon>Eukaryota</taxon>
        <taxon>Metazoa</taxon>
        <taxon>Ecdysozoa</taxon>
        <taxon>Arthropoda</taxon>
        <taxon>Crustacea</taxon>
        <taxon>Multicrustacea</taxon>
        <taxon>Malacostraca</taxon>
        <taxon>Eumalacostraca</taxon>
        <taxon>Eucarida</taxon>
        <taxon>Decapoda</taxon>
        <taxon>Pleocyemata</taxon>
        <taxon>Brachyura</taxon>
        <taxon>Eubrachyura</taxon>
        <taxon>Portunoidea</taxon>
        <taxon>Portunidae</taxon>
        <taxon>Portuninae</taxon>
        <taxon>Portunus</taxon>
    </lineage>
</organism>
<name>A0A5B7G9G8_PORTR</name>
<gene>
    <name evidence="1" type="ORF">E2C01_047071</name>
</gene>
<accession>A0A5B7G9G8</accession>
<reference evidence="1" key="1">
    <citation type="submission" date="2019-05" db="EMBL/GenBank/DDBJ databases">
        <title>Another draft genome of Portunus trituberculatus and its Hox gene families provides insights of decapod evolution.</title>
        <authorList>
            <person name="Jeong J.-H."/>
            <person name="Song I."/>
            <person name="Kim S."/>
            <person name="Choi T."/>
            <person name="Kim D."/>
            <person name="Ryu S."/>
            <person name="Kim W."/>
        </authorList>
    </citation>
    <scope>NUCLEOTIDE SEQUENCE [LARGE SCALE GENOMIC DNA]</scope>
    <source>
        <tissue evidence="1">Muscle</tissue>
    </source>
</reference>
<dbReference type="EMBL" id="VSRR010011438">
    <property type="protein sequence ID" value="MPC53184.1"/>
    <property type="molecule type" value="Genomic_DNA"/>
</dbReference>
<dbReference type="Proteomes" id="UP000324222">
    <property type="component" value="Unassembled WGS sequence"/>
</dbReference>
<protein>
    <submittedName>
        <fullName evidence="1">Uncharacterized protein</fullName>
    </submittedName>
</protein>
<keyword evidence="2" id="KW-1185">Reference proteome</keyword>
<proteinExistence type="predicted"/>
<evidence type="ECO:0000313" key="2">
    <source>
        <dbReference type="Proteomes" id="UP000324222"/>
    </source>
</evidence>